<dbReference type="Proteomes" id="UP000832011">
    <property type="component" value="Chromosome"/>
</dbReference>
<dbReference type="PROSITE" id="PS50059">
    <property type="entry name" value="FKBP_PPIASE"/>
    <property type="match status" value="1"/>
</dbReference>
<evidence type="ECO:0000313" key="9">
    <source>
        <dbReference type="Proteomes" id="UP000832011"/>
    </source>
</evidence>
<evidence type="ECO:0000256" key="4">
    <source>
        <dbReference type="ARBA" id="ARBA00023235"/>
    </source>
</evidence>
<dbReference type="GO" id="GO:0016853">
    <property type="term" value="F:isomerase activity"/>
    <property type="evidence" value="ECO:0007669"/>
    <property type="project" value="UniProtKB-KW"/>
</dbReference>
<dbReference type="InterPro" id="IPR046357">
    <property type="entry name" value="PPIase_dom_sf"/>
</dbReference>
<comment type="similarity">
    <text evidence="2 6">Belongs to the FKBP-type PPIase family.</text>
</comment>
<gene>
    <name evidence="8" type="ORF">LVJ82_11030</name>
</gene>
<keyword evidence="3 5" id="KW-0697">Rotamase</keyword>
<reference evidence="8 9" key="1">
    <citation type="journal article" date="2022" name="Res Sq">
        <title>Evolution of multicellular longitudinally dividing oral cavity symbionts (Neisseriaceae).</title>
        <authorList>
            <person name="Nyongesa S."/>
            <person name="Weber P."/>
            <person name="Bernet E."/>
            <person name="Pullido F."/>
            <person name="Nieckarz M."/>
            <person name="Delaby M."/>
            <person name="Nieves C."/>
            <person name="Viehboeck T."/>
            <person name="Krause N."/>
            <person name="Rivera-Millot A."/>
            <person name="Nakamura A."/>
            <person name="Vischer N."/>
            <person name="VanNieuwenhze M."/>
            <person name="Brun Y."/>
            <person name="Cava F."/>
            <person name="Bulgheresi S."/>
            <person name="Veyrier F."/>
        </authorList>
    </citation>
    <scope>NUCLEOTIDE SEQUENCE [LARGE SCALE GENOMIC DNA]</scope>
    <source>
        <strain evidence="8 9">SN4</strain>
    </source>
</reference>
<feature type="domain" description="PPIase FKBP-type" evidence="7">
    <location>
        <begin position="67"/>
        <end position="153"/>
    </location>
</feature>
<proteinExistence type="inferred from homology"/>
<dbReference type="EC" id="5.2.1.8" evidence="6"/>
<keyword evidence="9" id="KW-1185">Reference proteome</keyword>
<dbReference type="EMBL" id="CP091511">
    <property type="protein sequence ID" value="UOO88025.1"/>
    <property type="molecule type" value="Genomic_DNA"/>
</dbReference>
<evidence type="ECO:0000259" key="7">
    <source>
        <dbReference type="PROSITE" id="PS50059"/>
    </source>
</evidence>
<protein>
    <recommendedName>
        <fullName evidence="6">Peptidyl-prolyl cis-trans isomerase</fullName>
        <ecNumber evidence="6">5.2.1.8</ecNumber>
    </recommendedName>
</protein>
<evidence type="ECO:0000256" key="6">
    <source>
        <dbReference type="RuleBase" id="RU003915"/>
    </source>
</evidence>
<evidence type="ECO:0000256" key="2">
    <source>
        <dbReference type="ARBA" id="ARBA00006577"/>
    </source>
</evidence>
<dbReference type="Pfam" id="PF01346">
    <property type="entry name" value="FKBP_N"/>
    <property type="match status" value="1"/>
</dbReference>
<sequence length="154" mass="16820">MAIFERVFTMSVAELLAKKKAALALKNLEEGQAFLAANASKDGVISLPSGLQYEVLQAGTGAKPTLDDTVVCHYHGHNLAGEVFDSSVERGEPATFRIARLIQGYQIALPLMSVGSKWRLFVPSELAYKDEHKSKQISANSTLVFEVELLEIVK</sequence>
<dbReference type="Gene3D" id="3.10.50.40">
    <property type="match status" value="1"/>
</dbReference>
<name>A0ABY4DY08_9NEIS</name>
<organism evidence="8 9">
    <name type="scientific">Vitreoscilla massiliensis</name>
    <dbReference type="NCBI Taxonomy" id="1689272"/>
    <lineage>
        <taxon>Bacteria</taxon>
        <taxon>Pseudomonadati</taxon>
        <taxon>Pseudomonadota</taxon>
        <taxon>Betaproteobacteria</taxon>
        <taxon>Neisseriales</taxon>
        <taxon>Neisseriaceae</taxon>
        <taxon>Vitreoscilla</taxon>
    </lineage>
</organism>
<dbReference type="Pfam" id="PF00254">
    <property type="entry name" value="FKBP_C"/>
    <property type="match status" value="1"/>
</dbReference>
<dbReference type="Gene3D" id="6.10.250.2970">
    <property type="match status" value="1"/>
</dbReference>
<accession>A0ABY4DY08</accession>
<comment type="catalytic activity">
    <reaction evidence="1 5 6">
        <text>[protein]-peptidylproline (omega=180) = [protein]-peptidylproline (omega=0)</text>
        <dbReference type="Rhea" id="RHEA:16237"/>
        <dbReference type="Rhea" id="RHEA-COMP:10747"/>
        <dbReference type="Rhea" id="RHEA-COMP:10748"/>
        <dbReference type="ChEBI" id="CHEBI:83833"/>
        <dbReference type="ChEBI" id="CHEBI:83834"/>
        <dbReference type="EC" id="5.2.1.8"/>
    </reaction>
</comment>
<dbReference type="RefSeq" id="WP_058356541.1">
    <property type="nucleotide sequence ID" value="NZ_CP091511.1"/>
</dbReference>
<dbReference type="InterPro" id="IPR000774">
    <property type="entry name" value="PPIase_FKBP_N"/>
</dbReference>
<dbReference type="PANTHER" id="PTHR43811:SF19">
    <property type="entry name" value="39 KDA FK506-BINDING NUCLEAR PROTEIN"/>
    <property type="match status" value="1"/>
</dbReference>
<dbReference type="PANTHER" id="PTHR43811">
    <property type="entry name" value="FKBP-TYPE PEPTIDYL-PROLYL CIS-TRANS ISOMERASE FKPA"/>
    <property type="match status" value="1"/>
</dbReference>
<evidence type="ECO:0000256" key="3">
    <source>
        <dbReference type="ARBA" id="ARBA00023110"/>
    </source>
</evidence>
<keyword evidence="4 5" id="KW-0413">Isomerase</keyword>
<evidence type="ECO:0000256" key="1">
    <source>
        <dbReference type="ARBA" id="ARBA00000971"/>
    </source>
</evidence>
<dbReference type="SUPFAM" id="SSF54534">
    <property type="entry name" value="FKBP-like"/>
    <property type="match status" value="1"/>
</dbReference>
<evidence type="ECO:0000256" key="5">
    <source>
        <dbReference type="PROSITE-ProRule" id="PRU00277"/>
    </source>
</evidence>
<evidence type="ECO:0000313" key="8">
    <source>
        <dbReference type="EMBL" id="UOO88025.1"/>
    </source>
</evidence>
<dbReference type="InterPro" id="IPR001179">
    <property type="entry name" value="PPIase_FKBP_dom"/>
</dbReference>